<accession>A0ACC0LZE1</accession>
<proteinExistence type="predicted"/>
<evidence type="ECO:0000313" key="2">
    <source>
        <dbReference type="Proteomes" id="UP001062846"/>
    </source>
</evidence>
<evidence type="ECO:0000313" key="1">
    <source>
        <dbReference type="EMBL" id="KAI8533667.1"/>
    </source>
</evidence>
<name>A0ACC0LZE1_RHOML</name>
<comment type="caution">
    <text evidence="1">The sequence shown here is derived from an EMBL/GenBank/DDBJ whole genome shotgun (WGS) entry which is preliminary data.</text>
</comment>
<keyword evidence="2" id="KW-1185">Reference proteome</keyword>
<organism evidence="1 2">
    <name type="scientific">Rhododendron molle</name>
    <name type="common">Chinese azalea</name>
    <name type="synonym">Azalea mollis</name>
    <dbReference type="NCBI Taxonomy" id="49168"/>
    <lineage>
        <taxon>Eukaryota</taxon>
        <taxon>Viridiplantae</taxon>
        <taxon>Streptophyta</taxon>
        <taxon>Embryophyta</taxon>
        <taxon>Tracheophyta</taxon>
        <taxon>Spermatophyta</taxon>
        <taxon>Magnoliopsida</taxon>
        <taxon>eudicotyledons</taxon>
        <taxon>Gunneridae</taxon>
        <taxon>Pentapetalae</taxon>
        <taxon>asterids</taxon>
        <taxon>Ericales</taxon>
        <taxon>Ericaceae</taxon>
        <taxon>Ericoideae</taxon>
        <taxon>Rhodoreae</taxon>
        <taxon>Rhododendron</taxon>
    </lineage>
</organism>
<dbReference type="Proteomes" id="UP001062846">
    <property type="component" value="Chromosome 10"/>
</dbReference>
<protein>
    <submittedName>
        <fullName evidence="1">Uncharacterized protein</fullName>
    </submittedName>
</protein>
<dbReference type="EMBL" id="CM046397">
    <property type="protein sequence ID" value="KAI8533667.1"/>
    <property type="molecule type" value="Genomic_DNA"/>
</dbReference>
<gene>
    <name evidence="1" type="ORF">RHMOL_Rhmol10G0027100</name>
</gene>
<reference evidence="1" key="1">
    <citation type="submission" date="2022-02" db="EMBL/GenBank/DDBJ databases">
        <title>Plant Genome Project.</title>
        <authorList>
            <person name="Zhang R.-G."/>
        </authorList>
    </citation>
    <scope>NUCLEOTIDE SEQUENCE</scope>
    <source>
        <strain evidence="1">AT1</strain>
    </source>
</reference>
<sequence length="703" mass="78060">MQISVTITDATTLGYWLNWRVGLCAIWVLAPMLIALYMICKYERSDQSDFEETVILHDKTGVLYNDDAWRPCLQEIHPFWLLAFRVTAFFLLLGTLILDVVVHGGGILYYYTQWTYILVTIYFGHYKMGAASKFAGVGKDAEQGLYVPLTYSEAAYKVREEKGLNFQKKNEYYPSLVVLCHAFQVIFQMCAGAVMLTDFVYWSIIFPFLTIKDYDMNYVFVGVLDAYSLLRCVCTNYGFKTLCIIKMVPSIVSRWFRVIMAVFAHSSASISLSPPHTRKRFLDARIAQSAPPRKLISTATDSVRSRVDLAVFSSKELMERLLNHEDLTEEEAEASLNFLLSDGSETLISAFLVLLRAKGETFEEIVGLARAMFKCCRKVEEIHNAVDIVGTGGDWANTVNISTGAAILAAACGAKVAKQGNRSSSSACGSADVLEALGVVIDLEPEGVKKCLQEVGIGFMMSPKYHPAMKIVAPVRRVLRVKTVFNILGPMLNPARVPFAVVGVYKEDMKSIASLRMKSTLERVKLFPYIRTSRDHFLILGEMVSKMAKALQRYGIKRALVVHSEGLDEMSPLVDFGISRCTLEDLRGGGPVCNAEVLRCVLSGERGPIADAFVLNAAAALLVSGHVSNLAAGVALACETHQSGKALKTLDRWIEVTRVNGFSSSVPVSLSAFEDNLMLRYSFLVCVYFRHSSSLLLPWLLDF</sequence>